<dbReference type="AlphaFoldDB" id="A0A2H3BBC8"/>
<evidence type="ECO:0000313" key="2">
    <source>
        <dbReference type="Proteomes" id="UP000218334"/>
    </source>
</evidence>
<dbReference type="InterPro" id="IPR036397">
    <property type="entry name" value="RNaseH_sf"/>
</dbReference>
<keyword evidence="2" id="KW-1185">Reference proteome</keyword>
<evidence type="ECO:0000313" key="1">
    <source>
        <dbReference type="EMBL" id="PBK60356.1"/>
    </source>
</evidence>
<evidence type="ECO:0008006" key="3">
    <source>
        <dbReference type="Google" id="ProtNLM"/>
    </source>
</evidence>
<protein>
    <recommendedName>
        <fullName evidence="3">RNase H type-1 domain-containing protein</fullName>
    </recommendedName>
</protein>
<dbReference type="Proteomes" id="UP000218334">
    <property type="component" value="Unassembled WGS sequence"/>
</dbReference>
<proteinExistence type="predicted"/>
<gene>
    <name evidence="1" type="ORF">ARMSODRAFT_982369</name>
</gene>
<dbReference type="GO" id="GO:0003676">
    <property type="term" value="F:nucleic acid binding"/>
    <property type="evidence" value="ECO:0007669"/>
    <property type="project" value="InterPro"/>
</dbReference>
<dbReference type="Gene3D" id="3.30.420.10">
    <property type="entry name" value="Ribonuclease H-like superfamily/Ribonuclease H"/>
    <property type="match status" value="1"/>
</dbReference>
<reference evidence="2" key="1">
    <citation type="journal article" date="2017" name="Nat. Ecol. Evol.">
        <title>Genome expansion and lineage-specific genetic innovations in the forest pathogenic fungi Armillaria.</title>
        <authorList>
            <person name="Sipos G."/>
            <person name="Prasanna A.N."/>
            <person name="Walter M.C."/>
            <person name="O'Connor E."/>
            <person name="Balint B."/>
            <person name="Krizsan K."/>
            <person name="Kiss B."/>
            <person name="Hess J."/>
            <person name="Varga T."/>
            <person name="Slot J."/>
            <person name="Riley R."/>
            <person name="Boka B."/>
            <person name="Rigling D."/>
            <person name="Barry K."/>
            <person name="Lee J."/>
            <person name="Mihaltcheva S."/>
            <person name="LaButti K."/>
            <person name="Lipzen A."/>
            <person name="Waldron R."/>
            <person name="Moloney N.M."/>
            <person name="Sperisen C."/>
            <person name="Kredics L."/>
            <person name="Vagvoelgyi C."/>
            <person name="Patrignani A."/>
            <person name="Fitzpatrick D."/>
            <person name="Nagy I."/>
            <person name="Doyle S."/>
            <person name="Anderson J.B."/>
            <person name="Grigoriev I.V."/>
            <person name="Gueldener U."/>
            <person name="Muensterkoetter M."/>
            <person name="Nagy L.G."/>
        </authorList>
    </citation>
    <scope>NUCLEOTIDE SEQUENCE [LARGE SCALE GENOMIC DNA]</scope>
    <source>
        <strain evidence="2">28-4</strain>
    </source>
</reference>
<dbReference type="EMBL" id="KZ293488">
    <property type="protein sequence ID" value="PBK60356.1"/>
    <property type="molecule type" value="Genomic_DNA"/>
</dbReference>
<sequence length="139" mass="15340">MIPDLTTTEQMQNMGNKDLKDCMKFDPCCETSDDLTENFHIFAGKRAPKRDPNAAEQPTFIYIAGRNENEHTDEATAGGGAWFGTNDERNIAVRAPNTYQTSRAGEICAILAALKSQPYGKPGYTIFANQILNPEAPRP</sequence>
<organism evidence="1 2">
    <name type="scientific">Armillaria solidipes</name>
    <dbReference type="NCBI Taxonomy" id="1076256"/>
    <lineage>
        <taxon>Eukaryota</taxon>
        <taxon>Fungi</taxon>
        <taxon>Dikarya</taxon>
        <taxon>Basidiomycota</taxon>
        <taxon>Agaricomycotina</taxon>
        <taxon>Agaricomycetes</taxon>
        <taxon>Agaricomycetidae</taxon>
        <taxon>Agaricales</taxon>
        <taxon>Marasmiineae</taxon>
        <taxon>Physalacriaceae</taxon>
        <taxon>Armillaria</taxon>
    </lineage>
</organism>
<accession>A0A2H3BBC8</accession>
<name>A0A2H3BBC8_9AGAR</name>